<accession>A0A916UJ68</accession>
<feature type="chain" id="PRO_5037617766" evidence="1">
    <location>
        <begin position="26"/>
        <end position="159"/>
    </location>
</feature>
<feature type="signal peptide" evidence="1">
    <location>
        <begin position="1"/>
        <end position="25"/>
    </location>
</feature>
<evidence type="ECO:0000313" key="2">
    <source>
        <dbReference type="EMBL" id="GGC74898.1"/>
    </source>
</evidence>
<evidence type="ECO:0000256" key="1">
    <source>
        <dbReference type="SAM" id="SignalP"/>
    </source>
</evidence>
<keyword evidence="3" id="KW-1185">Reference proteome</keyword>
<comment type="caution">
    <text evidence="2">The sequence shown here is derived from an EMBL/GenBank/DDBJ whole genome shotgun (WGS) entry which is preliminary data.</text>
</comment>
<dbReference type="RefSeq" id="WP_188627826.1">
    <property type="nucleotide sequence ID" value="NZ_BMIL01000012.1"/>
</dbReference>
<gene>
    <name evidence="2" type="ORF">GCM10011387_30740</name>
</gene>
<protein>
    <submittedName>
        <fullName evidence="2">Uncharacterized protein</fullName>
    </submittedName>
</protein>
<evidence type="ECO:0000313" key="3">
    <source>
        <dbReference type="Proteomes" id="UP000651668"/>
    </source>
</evidence>
<proteinExistence type="predicted"/>
<dbReference type="EMBL" id="BMIL01000012">
    <property type="protein sequence ID" value="GGC74898.1"/>
    <property type="molecule type" value="Genomic_DNA"/>
</dbReference>
<sequence length="159" mass="17693">MHSIKALCSILLFVCVFISSPKLYAQNVAATLPPGYYLTASEGVEMYDQTTKKAVYLDTLRHIPFKHIVSTDVSKMIGSKELRYVLSISLDAIGTEALSRFSPNLDRTTSLALLVNGRILFMGRIVSRIKSGKLSYASRLLSKNDLEALKLEIDKALRH</sequence>
<name>A0A916UJ68_9SPHI</name>
<dbReference type="Proteomes" id="UP000651668">
    <property type="component" value="Unassembled WGS sequence"/>
</dbReference>
<keyword evidence="1" id="KW-0732">Signal</keyword>
<reference evidence="2" key="2">
    <citation type="submission" date="2020-09" db="EMBL/GenBank/DDBJ databases">
        <authorList>
            <person name="Sun Q."/>
            <person name="Zhou Y."/>
        </authorList>
    </citation>
    <scope>NUCLEOTIDE SEQUENCE</scope>
    <source>
        <strain evidence="2">CGMCC 1.15343</strain>
    </source>
</reference>
<organism evidence="2 3">
    <name type="scientific">Pedobacter quisquiliarum</name>
    <dbReference type="NCBI Taxonomy" id="1834438"/>
    <lineage>
        <taxon>Bacteria</taxon>
        <taxon>Pseudomonadati</taxon>
        <taxon>Bacteroidota</taxon>
        <taxon>Sphingobacteriia</taxon>
        <taxon>Sphingobacteriales</taxon>
        <taxon>Sphingobacteriaceae</taxon>
        <taxon>Pedobacter</taxon>
    </lineage>
</organism>
<reference evidence="2" key="1">
    <citation type="journal article" date="2014" name="Int. J. Syst. Evol. Microbiol.">
        <title>Complete genome sequence of Corynebacterium casei LMG S-19264T (=DSM 44701T), isolated from a smear-ripened cheese.</title>
        <authorList>
            <consortium name="US DOE Joint Genome Institute (JGI-PGF)"/>
            <person name="Walter F."/>
            <person name="Albersmeier A."/>
            <person name="Kalinowski J."/>
            <person name="Ruckert C."/>
        </authorList>
    </citation>
    <scope>NUCLEOTIDE SEQUENCE</scope>
    <source>
        <strain evidence="2">CGMCC 1.15343</strain>
    </source>
</reference>
<dbReference type="AlphaFoldDB" id="A0A916UJ68"/>